<dbReference type="EMBL" id="QPIZ01000014">
    <property type="protein sequence ID" value="RCW32767.1"/>
    <property type="molecule type" value="Genomic_DNA"/>
</dbReference>
<proteinExistence type="predicted"/>
<dbReference type="InterPro" id="IPR020031">
    <property type="entry name" value="CRISPR-assoc_Cas5p"/>
</dbReference>
<evidence type="ECO:0000313" key="1">
    <source>
        <dbReference type="EMBL" id="RCW32767.1"/>
    </source>
</evidence>
<evidence type="ECO:0000313" key="2">
    <source>
        <dbReference type="Proteomes" id="UP000252733"/>
    </source>
</evidence>
<accession>A0A368UV62</accession>
<comment type="caution">
    <text evidence="1">The sequence shown here is derived from an EMBL/GenBank/DDBJ whole genome shotgun (WGS) entry which is preliminary data.</text>
</comment>
<gene>
    <name evidence="1" type="ORF">DFO77_11493</name>
</gene>
<sequence length="240" mass="28117">MENIDLTILEKEPKLDTRAKVIIEPLAPLSMVSDLPGSFYKSLRSPNKKMLCGLFENLLGWHIDIADRTAIQKDMIKHRKKQKIDYSKPQNGSTYIPLLYEYFDIEMVTIPPAIYYIDLWSRAFSRRSDSHKHASGSRYANADFLSTWRNITEKIDKNKKRSSTQKNTLLDNLFKRYKTHFPLYYSTPTQREFFHFKDSIQVIINIDFSALKLVTRVLEKNNLSFLGNSEGWVNINIEQK</sequence>
<dbReference type="AlphaFoldDB" id="A0A368UV62"/>
<dbReference type="RefSeq" id="WP_114437250.1">
    <property type="nucleotide sequence ID" value="NZ_QPIZ01000014.1"/>
</dbReference>
<keyword evidence="2" id="KW-1185">Reference proteome</keyword>
<dbReference type="Proteomes" id="UP000252733">
    <property type="component" value="Unassembled WGS sequence"/>
</dbReference>
<organism evidence="1 2">
    <name type="scientific">Marinilabilia salmonicolor</name>
    <dbReference type="NCBI Taxonomy" id="989"/>
    <lineage>
        <taxon>Bacteria</taxon>
        <taxon>Pseudomonadati</taxon>
        <taxon>Bacteroidota</taxon>
        <taxon>Bacteroidia</taxon>
        <taxon>Marinilabiliales</taxon>
        <taxon>Marinilabiliaceae</taxon>
        <taxon>Marinilabilia</taxon>
    </lineage>
</organism>
<protein>
    <submittedName>
        <fullName evidence="1">CRISPR-associated protein Cas5</fullName>
    </submittedName>
</protein>
<name>A0A368UV62_9BACT</name>
<dbReference type="NCBIfam" id="TIGR03488">
    <property type="entry name" value="cas_Cas5p"/>
    <property type="match status" value="1"/>
</dbReference>
<reference evidence="1 2" key="1">
    <citation type="submission" date="2018-07" db="EMBL/GenBank/DDBJ databases">
        <title>Freshwater and sediment microbial communities from various areas in North America, analyzing microbe dynamics in response to fracking.</title>
        <authorList>
            <person name="Lamendella R."/>
        </authorList>
    </citation>
    <scope>NUCLEOTIDE SEQUENCE [LARGE SCALE GENOMIC DNA]</scope>
    <source>
        <strain evidence="1 2">160A</strain>
    </source>
</reference>